<dbReference type="Proteomes" id="UP000242642">
    <property type="component" value="Unassembled WGS sequence"/>
</dbReference>
<proteinExistence type="predicted"/>
<dbReference type="PRINTS" id="PR00176">
    <property type="entry name" value="NANEUSMPORT"/>
</dbReference>
<keyword evidence="2" id="KW-0813">Transport</keyword>
<sequence>MSKENSPQFTSIFGFLMVIIGFAVGVGSLWRFPYIMGSQGGSYFLLAYTLLILIIGIPLLTAEMALGYHSKSVGSNSYKTIKPNTKWHYFGWLHIAAAIIIISYTVPVYTWILNFLYNTSIGTFKEIDQNSVQSFFENQIDTPALSIFAVINWALLFLVLKAGLQNGIEKWSKILMPMLAVIMIAIAIVGLTLPGGIEGVKFIFNLNHSEFSLSSIKEALGQAFFAIGIGMLGSMVFGSYIKGKDKPLLSLSTTICLAIIIAGILAGLMIFPLVFAYGFDPTGGPQLTFITLPLIFQNMPYGQLIGTVFYIGFYIAAFTSALAVFEAVISTLSAYMRLSRHQSMTITFLIVIITGFLSIYNQSVFDFLDTLTAGYLIVLGALFITIFTGYIWGMDNMLKAANITHPLAKMWMILSIKYISPIVIVFLFIIQV</sequence>
<keyword evidence="5 6" id="KW-0472">Membrane</keyword>
<evidence type="ECO:0000256" key="6">
    <source>
        <dbReference type="SAM" id="Phobius"/>
    </source>
</evidence>
<dbReference type="GO" id="GO:0016020">
    <property type="term" value="C:membrane"/>
    <property type="evidence" value="ECO:0007669"/>
    <property type="project" value="UniProtKB-SubCell"/>
</dbReference>
<dbReference type="AlphaFoldDB" id="A0A1H9ZA36"/>
<keyword evidence="3 6" id="KW-0812">Transmembrane</keyword>
<feature type="transmembrane region" description="Helical" evidence="6">
    <location>
        <begin position="344"/>
        <end position="361"/>
    </location>
</feature>
<keyword evidence="8" id="KW-1185">Reference proteome</keyword>
<feature type="transmembrane region" description="Helical" evidence="6">
    <location>
        <begin position="412"/>
        <end position="430"/>
    </location>
</feature>
<evidence type="ECO:0000313" key="7">
    <source>
        <dbReference type="EMBL" id="SES78439.1"/>
    </source>
</evidence>
<feature type="transmembrane region" description="Helical" evidence="6">
    <location>
        <begin position="373"/>
        <end position="392"/>
    </location>
</feature>
<evidence type="ECO:0000256" key="4">
    <source>
        <dbReference type="ARBA" id="ARBA00022989"/>
    </source>
</evidence>
<dbReference type="InterPro" id="IPR037272">
    <property type="entry name" value="SNS_sf"/>
</dbReference>
<evidence type="ECO:0000256" key="5">
    <source>
        <dbReference type="ARBA" id="ARBA00023136"/>
    </source>
</evidence>
<accession>A0A1H9ZA36</accession>
<dbReference type="SUPFAM" id="SSF161070">
    <property type="entry name" value="SNF-like"/>
    <property type="match status" value="1"/>
</dbReference>
<dbReference type="CDD" id="cd10336">
    <property type="entry name" value="SLC6sbd_Tyt1-Like"/>
    <property type="match status" value="1"/>
</dbReference>
<feature type="transmembrane region" description="Helical" evidence="6">
    <location>
        <begin position="308"/>
        <end position="332"/>
    </location>
</feature>
<dbReference type="PANTHER" id="PTHR42948">
    <property type="entry name" value="TRANSPORTER"/>
    <property type="match status" value="1"/>
</dbReference>
<keyword evidence="4 6" id="KW-1133">Transmembrane helix</keyword>
<protein>
    <submittedName>
        <fullName evidence="7">Neurotransmitter:Na+ symporter, NSS family</fullName>
    </submittedName>
</protein>
<dbReference type="PROSITE" id="PS50267">
    <property type="entry name" value="NA_NEUROTRAN_SYMP_3"/>
    <property type="match status" value="1"/>
</dbReference>
<feature type="transmembrane region" description="Helical" evidence="6">
    <location>
        <begin position="219"/>
        <end position="241"/>
    </location>
</feature>
<reference evidence="8" key="1">
    <citation type="submission" date="2016-10" db="EMBL/GenBank/DDBJ databases">
        <authorList>
            <person name="Varghese N."/>
            <person name="Submissions S."/>
        </authorList>
    </citation>
    <scope>NUCLEOTIDE SEQUENCE [LARGE SCALE GENOMIC DNA]</scope>
    <source>
        <strain evidence="8">DSM 18579</strain>
    </source>
</reference>
<feature type="transmembrane region" description="Helical" evidence="6">
    <location>
        <begin position="44"/>
        <end position="68"/>
    </location>
</feature>
<evidence type="ECO:0000256" key="2">
    <source>
        <dbReference type="ARBA" id="ARBA00022448"/>
    </source>
</evidence>
<dbReference type="NCBIfam" id="NF037979">
    <property type="entry name" value="Na_transp"/>
    <property type="match status" value="1"/>
</dbReference>
<organism evidence="7 8">
    <name type="scientific">Thorsellia anophelis DSM 18579</name>
    <dbReference type="NCBI Taxonomy" id="1123402"/>
    <lineage>
        <taxon>Bacteria</taxon>
        <taxon>Pseudomonadati</taxon>
        <taxon>Pseudomonadota</taxon>
        <taxon>Gammaproteobacteria</taxon>
        <taxon>Enterobacterales</taxon>
        <taxon>Thorselliaceae</taxon>
        <taxon>Thorsellia</taxon>
    </lineage>
</organism>
<dbReference type="InterPro" id="IPR000175">
    <property type="entry name" value="Na/ntran_symport"/>
</dbReference>
<feature type="transmembrane region" description="Helical" evidence="6">
    <location>
        <begin position="12"/>
        <end position="32"/>
    </location>
</feature>
<dbReference type="PANTHER" id="PTHR42948:SF1">
    <property type="entry name" value="TRANSPORTER"/>
    <property type="match status" value="1"/>
</dbReference>
<dbReference type="InterPro" id="IPR047218">
    <property type="entry name" value="YocR/YhdH-like"/>
</dbReference>
<dbReference type="EMBL" id="FOHV01000003">
    <property type="protein sequence ID" value="SES78439.1"/>
    <property type="molecule type" value="Genomic_DNA"/>
</dbReference>
<dbReference type="RefSeq" id="WP_093317549.1">
    <property type="nucleotide sequence ID" value="NZ_FOHV01000003.1"/>
</dbReference>
<evidence type="ECO:0000256" key="3">
    <source>
        <dbReference type="ARBA" id="ARBA00022692"/>
    </source>
</evidence>
<gene>
    <name evidence="7" type="ORF">SAMN02583745_00493</name>
</gene>
<feature type="transmembrane region" description="Helical" evidence="6">
    <location>
        <begin position="248"/>
        <end position="279"/>
    </location>
</feature>
<feature type="transmembrane region" description="Helical" evidence="6">
    <location>
        <begin position="144"/>
        <end position="162"/>
    </location>
</feature>
<evidence type="ECO:0000256" key="1">
    <source>
        <dbReference type="ARBA" id="ARBA00004141"/>
    </source>
</evidence>
<dbReference type="OrthoDB" id="9762833at2"/>
<feature type="transmembrane region" description="Helical" evidence="6">
    <location>
        <begin position="89"/>
        <end position="112"/>
    </location>
</feature>
<comment type="subcellular location">
    <subcellularLocation>
        <location evidence="1">Membrane</location>
        <topology evidence="1">Multi-pass membrane protein</topology>
    </subcellularLocation>
</comment>
<dbReference type="Pfam" id="PF00209">
    <property type="entry name" value="SNF"/>
    <property type="match status" value="2"/>
</dbReference>
<feature type="transmembrane region" description="Helical" evidence="6">
    <location>
        <begin position="174"/>
        <end position="197"/>
    </location>
</feature>
<name>A0A1H9ZA36_9GAMM</name>
<evidence type="ECO:0000313" key="8">
    <source>
        <dbReference type="Proteomes" id="UP000242642"/>
    </source>
</evidence>